<evidence type="ECO:0000313" key="3">
    <source>
        <dbReference type="Proteomes" id="UP000287972"/>
    </source>
</evidence>
<evidence type="ECO:0000313" key="2">
    <source>
        <dbReference type="EMBL" id="RSL40037.1"/>
    </source>
</evidence>
<comment type="caution">
    <text evidence="2">The sequence shown here is derived from an EMBL/GenBank/DDBJ whole genome shotgun (WGS) entry which is preliminary data.</text>
</comment>
<name>A0A428NGV0_9HYPO</name>
<proteinExistence type="predicted"/>
<dbReference type="SUPFAM" id="SSF56112">
    <property type="entry name" value="Protein kinase-like (PK-like)"/>
    <property type="match status" value="1"/>
</dbReference>
<protein>
    <recommendedName>
        <fullName evidence="1">Aminoglycoside phosphotransferase domain-containing protein</fullName>
    </recommendedName>
</protein>
<dbReference type="AlphaFoldDB" id="A0A428NGV0"/>
<dbReference type="InterPro" id="IPR011009">
    <property type="entry name" value="Kinase-like_dom_sf"/>
</dbReference>
<dbReference type="Proteomes" id="UP000287972">
    <property type="component" value="Unassembled WGS sequence"/>
</dbReference>
<dbReference type="PANTHER" id="PTHR21310">
    <property type="entry name" value="AMINOGLYCOSIDE PHOSPHOTRANSFERASE-RELATED-RELATED"/>
    <property type="match status" value="1"/>
</dbReference>
<dbReference type="InterPro" id="IPR002575">
    <property type="entry name" value="Aminoglycoside_PTrfase"/>
</dbReference>
<dbReference type="EMBL" id="NKCL01001375">
    <property type="protein sequence ID" value="RSL40037.1"/>
    <property type="molecule type" value="Genomic_DNA"/>
</dbReference>
<reference evidence="2 3" key="1">
    <citation type="submission" date="2017-06" db="EMBL/GenBank/DDBJ databases">
        <title>Comparative genomic analysis of Ambrosia Fusariam Clade fungi.</title>
        <authorList>
            <person name="Stajich J.E."/>
            <person name="Carrillo J."/>
            <person name="Kijimoto T."/>
            <person name="Eskalen A."/>
            <person name="O'Donnell K."/>
            <person name="Kasson M."/>
        </authorList>
    </citation>
    <scope>NUCLEOTIDE SEQUENCE [LARGE SCALE GENOMIC DNA]</scope>
    <source>
        <strain evidence="2 3">NRRL62606</strain>
    </source>
</reference>
<sequence>MLRDSSEDCRRRFFGEIVDIFAQLRTLEFSQGGSLMPKATVGTWHRLQKAIFLQEESFTPQSTADKESQPKIVGAFSMRKNELQIDGHTAPRSIATTANEFFAEQYQLLQYMWKMPSHELSREEAEREEFALHVLSLEEIQSTPRPKTDSSGDLFCLSHPDLRVDNIIVDKELRICGVIDWEFSATVPRHAFLPPSWITGFDTGSMISRVDFSSEFTSVLSSKKQQSASHSQLAQDWDFRNDSRLPTTYILLDPSDLVWLFYRYIYPRLYKEPPDAIVASFFQRSDNKKLQLGLERRLRASERYTQYLKDNNLVDKEEPEWQKLREWTKETERSLEQLRKWSDETSDVLARLDKERAAMQCEREQRV</sequence>
<dbReference type="Pfam" id="PF01636">
    <property type="entry name" value="APH"/>
    <property type="match status" value="1"/>
</dbReference>
<feature type="domain" description="Aminoglycoside phosphotransferase" evidence="1">
    <location>
        <begin position="146"/>
        <end position="186"/>
    </location>
</feature>
<accession>A0A428NGV0</accession>
<dbReference type="Gene3D" id="3.90.1200.10">
    <property type="match status" value="1"/>
</dbReference>
<keyword evidence="3" id="KW-1185">Reference proteome</keyword>
<gene>
    <name evidence="2" type="ORF">CEP51_016745</name>
</gene>
<evidence type="ECO:0000259" key="1">
    <source>
        <dbReference type="Pfam" id="PF01636"/>
    </source>
</evidence>
<organism evidence="2 3">
    <name type="scientific">Fusarium floridanum</name>
    <dbReference type="NCBI Taxonomy" id="1325733"/>
    <lineage>
        <taxon>Eukaryota</taxon>
        <taxon>Fungi</taxon>
        <taxon>Dikarya</taxon>
        <taxon>Ascomycota</taxon>
        <taxon>Pezizomycotina</taxon>
        <taxon>Sordariomycetes</taxon>
        <taxon>Hypocreomycetidae</taxon>
        <taxon>Hypocreales</taxon>
        <taxon>Nectriaceae</taxon>
        <taxon>Fusarium</taxon>
        <taxon>Fusarium solani species complex</taxon>
    </lineage>
</organism>
<dbReference type="InterPro" id="IPR051678">
    <property type="entry name" value="AGP_Transferase"/>
</dbReference>
<dbReference type="PANTHER" id="PTHR21310:SF15">
    <property type="entry name" value="AMINOGLYCOSIDE PHOSPHOTRANSFERASE DOMAIN-CONTAINING PROTEIN"/>
    <property type="match status" value="1"/>
</dbReference>